<feature type="compositionally biased region" description="Basic and acidic residues" evidence="1">
    <location>
        <begin position="46"/>
        <end position="58"/>
    </location>
</feature>
<accession>A0A1G2U5Q8</accession>
<dbReference type="Proteomes" id="UP000176800">
    <property type="component" value="Unassembled WGS sequence"/>
</dbReference>
<feature type="signal peptide" evidence="2">
    <location>
        <begin position="1"/>
        <end position="29"/>
    </location>
</feature>
<evidence type="ECO:0008006" key="5">
    <source>
        <dbReference type="Google" id="ProtNLM"/>
    </source>
</evidence>
<gene>
    <name evidence="3" type="ORF">A3B14_03680</name>
</gene>
<keyword evidence="2" id="KW-0732">Signal</keyword>
<feature type="region of interest" description="Disordered" evidence="1">
    <location>
        <begin position="71"/>
        <end position="104"/>
    </location>
</feature>
<dbReference type="AlphaFoldDB" id="A0A1G2U5Q8"/>
<evidence type="ECO:0000313" key="3">
    <source>
        <dbReference type="EMBL" id="OHB04828.1"/>
    </source>
</evidence>
<evidence type="ECO:0000256" key="2">
    <source>
        <dbReference type="SAM" id="SignalP"/>
    </source>
</evidence>
<evidence type="ECO:0000256" key="1">
    <source>
        <dbReference type="SAM" id="MobiDB-lite"/>
    </source>
</evidence>
<comment type="caution">
    <text evidence="3">The sequence shown here is derived from an EMBL/GenBank/DDBJ whole genome shotgun (WGS) entry which is preliminary data.</text>
</comment>
<sequence>MKFRKDLVLNLIIAVLLVVAIGLSPAVFADDDNNGSGASSEQEDEAEKHRNEQIEQRKNELLEQFNQRAKERLESARENAKQLKERSSENRKKSCEARKTSLERKMNRAVTQAEKHKGVFDKIYTRVKAFHDDKNLTTPNYAELVAKVDAAQFDAEAKIAALDSLDVDVDCSSETVAGAVSTFREALSDTREAMKTYRKALVDLIKTMHDSNGESNGSEQ</sequence>
<evidence type="ECO:0000313" key="4">
    <source>
        <dbReference type="Proteomes" id="UP000176800"/>
    </source>
</evidence>
<feature type="chain" id="PRO_5009584664" description="DUF5667 domain-containing protein" evidence="2">
    <location>
        <begin position="30"/>
        <end position="220"/>
    </location>
</feature>
<feature type="region of interest" description="Disordered" evidence="1">
    <location>
        <begin position="30"/>
        <end position="58"/>
    </location>
</feature>
<protein>
    <recommendedName>
        <fullName evidence="5">DUF5667 domain-containing protein</fullName>
    </recommendedName>
</protein>
<proteinExistence type="predicted"/>
<dbReference type="EMBL" id="MHWE01000001">
    <property type="protein sequence ID" value="OHB04828.1"/>
    <property type="molecule type" value="Genomic_DNA"/>
</dbReference>
<reference evidence="3 4" key="1">
    <citation type="journal article" date="2016" name="Nat. Commun.">
        <title>Thousands of microbial genomes shed light on interconnected biogeochemical processes in an aquifer system.</title>
        <authorList>
            <person name="Anantharaman K."/>
            <person name="Brown C.T."/>
            <person name="Hug L.A."/>
            <person name="Sharon I."/>
            <person name="Castelle C.J."/>
            <person name="Probst A.J."/>
            <person name="Thomas B.C."/>
            <person name="Singh A."/>
            <person name="Wilkins M.J."/>
            <person name="Karaoz U."/>
            <person name="Brodie E.L."/>
            <person name="Williams K.H."/>
            <person name="Hubbard S.S."/>
            <person name="Banfield J.F."/>
        </authorList>
    </citation>
    <scope>NUCLEOTIDE SEQUENCE [LARGE SCALE GENOMIC DNA]</scope>
</reference>
<organism evidence="3 4">
    <name type="scientific">Candidatus Zambryskibacteria bacterium RIFCSPLOWO2_01_FULL_45_21</name>
    <dbReference type="NCBI Taxonomy" id="1802761"/>
    <lineage>
        <taxon>Bacteria</taxon>
        <taxon>Candidatus Zambryskiibacteriota</taxon>
    </lineage>
</organism>
<name>A0A1G2U5Q8_9BACT</name>